<dbReference type="SUPFAM" id="SSF46785">
    <property type="entry name" value="Winged helix' DNA-binding domain"/>
    <property type="match status" value="1"/>
</dbReference>
<keyword evidence="6" id="KW-1185">Reference proteome</keyword>
<dbReference type="PANTHER" id="PTHR43537:SF5">
    <property type="entry name" value="UXU OPERON TRANSCRIPTIONAL REGULATOR"/>
    <property type="match status" value="1"/>
</dbReference>
<dbReference type="InterPro" id="IPR036390">
    <property type="entry name" value="WH_DNA-bd_sf"/>
</dbReference>
<dbReference type="PRINTS" id="PR00035">
    <property type="entry name" value="HTHGNTR"/>
</dbReference>
<feature type="domain" description="HTH gntR-type" evidence="4">
    <location>
        <begin position="24"/>
        <end position="94"/>
    </location>
</feature>
<evidence type="ECO:0000256" key="2">
    <source>
        <dbReference type="ARBA" id="ARBA00023125"/>
    </source>
</evidence>
<dbReference type="Proteomes" id="UP001290101">
    <property type="component" value="Unassembled WGS sequence"/>
</dbReference>
<gene>
    <name evidence="5" type="ORF">U2F25_15385</name>
</gene>
<proteinExistence type="predicted"/>
<dbReference type="SMART" id="SM00895">
    <property type="entry name" value="FCD"/>
    <property type="match status" value="1"/>
</dbReference>
<dbReference type="SMART" id="SM00345">
    <property type="entry name" value="HTH_GNTR"/>
    <property type="match status" value="1"/>
</dbReference>
<dbReference type="Pfam" id="PF07729">
    <property type="entry name" value="FCD"/>
    <property type="match status" value="1"/>
</dbReference>
<dbReference type="InterPro" id="IPR008920">
    <property type="entry name" value="TF_FadR/GntR_C"/>
</dbReference>
<dbReference type="InterPro" id="IPR036388">
    <property type="entry name" value="WH-like_DNA-bd_sf"/>
</dbReference>
<evidence type="ECO:0000256" key="3">
    <source>
        <dbReference type="ARBA" id="ARBA00023163"/>
    </source>
</evidence>
<accession>A0ABU5JE25</accession>
<dbReference type="CDD" id="cd07377">
    <property type="entry name" value="WHTH_GntR"/>
    <property type="match status" value="1"/>
</dbReference>
<keyword evidence="2" id="KW-0238">DNA-binding</keyword>
<protein>
    <submittedName>
        <fullName evidence="5">FadR/GntR family transcriptional regulator</fullName>
    </submittedName>
</protein>
<dbReference type="InterPro" id="IPR011711">
    <property type="entry name" value="GntR_C"/>
</dbReference>
<sequence length="262" mass="28595">MASNFRISEGSDTSDDMFSRVNIDRASRVIVDQIKMLIHDGRLKPGDRLPSERDLCQRFAVSRVTVREALRMLEAGGLVTIRVGARGGAFVTTPSPEQLGEGLADLLSVSRLTAPNVTEARKIVELGVLPLAMERATDADVQALLAMVEEGRKAVDAGEYTMEMSAAFHVRLAECTHNPAIAMLVHSFHGPMLMSLHEAKVAAPLMGKRGTTEHLEIAEAIRDRDLERAQQIVRVHLDRTAARVQTQATSADVSDPEPVRSP</sequence>
<name>A0ABU5JE25_9ACTN</name>
<dbReference type="Gene3D" id="1.20.120.530">
    <property type="entry name" value="GntR ligand-binding domain-like"/>
    <property type="match status" value="1"/>
</dbReference>
<reference evidence="5 6" key="1">
    <citation type="submission" date="2023-12" db="EMBL/GenBank/DDBJ databases">
        <title>Micromonospora sp. nov., isolated from Atacama Desert.</title>
        <authorList>
            <person name="Carro L."/>
            <person name="Golinska P."/>
            <person name="Klenk H.-P."/>
            <person name="Goodfellow M."/>
        </authorList>
    </citation>
    <scope>NUCLEOTIDE SEQUENCE [LARGE SCALE GENOMIC DNA]</scope>
    <source>
        <strain evidence="5 6">4G53</strain>
    </source>
</reference>
<dbReference type="SUPFAM" id="SSF48008">
    <property type="entry name" value="GntR ligand-binding domain-like"/>
    <property type="match status" value="1"/>
</dbReference>
<dbReference type="Gene3D" id="1.10.10.10">
    <property type="entry name" value="Winged helix-like DNA-binding domain superfamily/Winged helix DNA-binding domain"/>
    <property type="match status" value="1"/>
</dbReference>
<dbReference type="RefSeq" id="WP_322440897.1">
    <property type="nucleotide sequence ID" value="NZ_JAXOTQ010000017.1"/>
</dbReference>
<keyword evidence="3" id="KW-0804">Transcription</keyword>
<comment type="caution">
    <text evidence="5">The sequence shown here is derived from an EMBL/GenBank/DDBJ whole genome shotgun (WGS) entry which is preliminary data.</text>
</comment>
<dbReference type="PROSITE" id="PS50949">
    <property type="entry name" value="HTH_GNTR"/>
    <property type="match status" value="1"/>
</dbReference>
<evidence type="ECO:0000313" key="6">
    <source>
        <dbReference type="Proteomes" id="UP001290101"/>
    </source>
</evidence>
<dbReference type="EMBL" id="JAXOTQ010000017">
    <property type="protein sequence ID" value="MDZ5490832.1"/>
    <property type="molecule type" value="Genomic_DNA"/>
</dbReference>
<evidence type="ECO:0000313" key="5">
    <source>
        <dbReference type="EMBL" id="MDZ5490832.1"/>
    </source>
</evidence>
<dbReference type="Pfam" id="PF00392">
    <property type="entry name" value="GntR"/>
    <property type="match status" value="1"/>
</dbReference>
<keyword evidence="1" id="KW-0805">Transcription regulation</keyword>
<dbReference type="PANTHER" id="PTHR43537">
    <property type="entry name" value="TRANSCRIPTIONAL REGULATOR, GNTR FAMILY"/>
    <property type="match status" value="1"/>
</dbReference>
<organism evidence="5 6">
    <name type="scientific">Micromonospora sicca</name>
    <dbReference type="NCBI Taxonomy" id="2202420"/>
    <lineage>
        <taxon>Bacteria</taxon>
        <taxon>Bacillati</taxon>
        <taxon>Actinomycetota</taxon>
        <taxon>Actinomycetes</taxon>
        <taxon>Micromonosporales</taxon>
        <taxon>Micromonosporaceae</taxon>
        <taxon>Micromonospora</taxon>
    </lineage>
</organism>
<evidence type="ECO:0000256" key="1">
    <source>
        <dbReference type="ARBA" id="ARBA00023015"/>
    </source>
</evidence>
<evidence type="ECO:0000259" key="4">
    <source>
        <dbReference type="PROSITE" id="PS50949"/>
    </source>
</evidence>
<dbReference type="InterPro" id="IPR000524">
    <property type="entry name" value="Tscrpt_reg_HTH_GntR"/>
</dbReference>